<dbReference type="Proteomes" id="UP000715095">
    <property type="component" value="Unassembled WGS sequence"/>
</dbReference>
<dbReference type="RefSeq" id="WP_205102108.1">
    <property type="nucleotide sequence ID" value="NZ_JACJJC010000004.1"/>
</dbReference>
<dbReference type="NCBIfam" id="NF007788">
    <property type="entry name" value="PRK10481.1"/>
    <property type="match status" value="1"/>
</dbReference>
<gene>
    <name evidence="1" type="ORF">H6A60_03935</name>
</gene>
<keyword evidence="2" id="KW-1185">Reference proteome</keyword>
<evidence type="ECO:0000313" key="1">
    <source>
        <dbReference type="EMBL" id="MBM6703638.1"/>
    </source>
</evidence>
<name>A0ABS2DQL3_9BURK</name>
<comment type="caution">
    <text evidence="1">The sequence shown here is derived from an EMBL/GenBank/DDBJ whole genome shotgun (WGS) entry which is preliminary data.</text>
</comment>
<proteinExistence type="predicted"/>
<sequence>MTATRTKIGTITIGQAPRADIAPLINDALPPDVECLHVGVLDGLDAAQIAERFPASLGESLLTSRLLDGSAVVMGKRAVRAGLTKKIAFLEEAGASLILLLCTGEFDGLAAKKARLIEPDHVIPPVVKALAGSVTLGVMVPLAEQAQSEIRKWQATGMKLVFASASPYTASAEDVQAAARSLRDQGAEFIVLDCMGYRLEHKAWCREVVDVPVVASTDLMVHLLRAIV</sequence>
<dbReference type="Pfam" id="PF07302">
    <property type="entry name" value="AroM"/>
    <property type="match status" value="1"/>
</dbReference>
<dbReference type="InterPro" id="IPR001920">
    <property type="entry name" value="Asp/Glu_race"/>
</dbReference>
<dbReference type="Gene3D" id="3.40.50.1860">
    <property type="match status" value="1"/>
</dbReference>
<organism evidence="1 2">
    <name type="scientific">Sutterella massiliensis</name>
    <dbReference type="NCBI Taxonomy" id="1816689"/>
    <lineage>
        <taxon>Bacteria</taxon>
        <taxon>Pseudomonadati</taxon>
        <taxon>Pseudomonadota</taxon>
        <taxon>Betaproteobacteria</taxon>
        <taxon>Burkholderiales</taxon>
        <taxon>Sutterellaceae</taxon>
        <taxon>Sutterella</taxon>
    </lineage>
</organism>
<protein>
    <submittedName>
        <fullName evidence="1">AroM family protein</fullName>
    </submittedName>
</protein>
<accession>A0ABS2DQL3</accession>
<dbReference type="EMBL" id="JACJJC010000004">
    <property type="protein sequence ID" value="MBM6703638.1"/>
    <property type="molecule type" value="Genomic_DNA"/>
</dbReference>
<dbReference type="InterPro" id="IPR010843">
    <property type="entry name" value="Uncharacterised_AroM"/>
</dbReference>
<reference evidence="1 2" key="1">
    <citation type="journal article" date="2021" name="Sci. Rep.">
        <title>The distribution of antibiotic resistance genes in chicken gut microbiota commensals.</title>
        <authorList>
            <person name="Juricova H."/>
            <person name="Matiasovicova J."/>
            <person name="Kubasova T."/>
            <person name="Cejkova D."/>
            <person name="Rychlik I."/>
        </authorList>
    </citation>
    <scope>NUCLEOTIDE SEQUENCE [LARGE SCALE GENOMIC DNA]</scope>
    <source>
        <strain evidence="1 2">An829</strain>
    </source>
</reference>
<evidence type="ECO:0000313" key="2">
    <source>
        <dbReference type="Proteomes" id="UP000715095"/>
    </source>
</evidence>